<dbReference type="PANTHER" id="PTHR11358:SF26">
    <property type="entry name" value="GUANIDINO ACID HYDROLASE, MITOCHONDRIAL"/>
    <property type="match status" value="1"/>
</dbReference>
<dbReference type="InterPro" id="IPR006035">
    <property type="entry name" value="Ureohydrolase"/>
</dbReference>
<protein>
    <submittedName>
        <fullName evidence="3">Ureohydrolase</fullName>
        <ecNumber evidence="3">3.5.3.-</ecNumber>
    </submittedName>
</protein>
<keyword evidence="1" id="KW-0479">Metal-binding</keyword>
<evidence type="ECO:0000256" key="1">
    <source>
        <dbReference type="ARBA" id="ARBA00022723"/>
    </source>
</evidence>
<reference evidence="3" key="1">
    <citation type="submission" date="2013-08" db="EMBL/GenBank/DDBJ databases">
        <authorList>
            <person name="Mendez C."/>
            <person name="Richter M."/>
            <person name="Ferrer M."/>
            <person name="Sanchez J."/>
        </authorList>
    </citation>
    <scope>NUCLEOTIDE SEQUENCE</scope>
</reference>
<sequence>DPHVALLGVPFDGTASFNAGSREGPLALRAATHGLEDFSPALQRAVAEDYLHDLGDLDVPFGNPAGMLHLTEDAVREILELGQMPFLVGGEHLVTLGALRALSGRADFVVVQLDAHADLRDDYSGRRTEPRDGDAPCTAAPSARTACCSVGIRS</sequence>
<name>T0Y4I3_9ZZZZ</name>
<feature type="non-terminal residue" evidence="3">
    <location>
        <position position="1"/>
    </location>
</feature>
<dbReference type="GO" id="GO:0008783">
    <property type="term" value="F:agmatinase activity"/>
    <property type="evidence" value="ECO:0007669"/>
    <property type="project" value="TreeGrafter"/>
</dbReference>
<reference evidence="3" key="2">
    <citation type="journal article" date="2014" name="ISME J.">
        <title>Microbial stratification in low pH oxic and suboxic macroscopic growths along an acid mine drainage.</title>
        <authorList>
            <person name="Mendez-Garcia C."/>
            <person name="Mesa V."/>
            <person name="Sprenger R.R."/>
            <person name="Richter M."/>
            <person name="Diez M.S."/>
            <person name="Solano J."/>
            <person name="Bargiela R."/>
            <person name="Golyshina O.V."/>
            <person name="Manteca A."/>
            <person name="Ramos J.L."/>
            <person name="Gallego J.R."/>
            <person name="Llorente I."/>
            <person name="Martins Dos Santos V.A."/>
            <person name="Jensen O.N."/>
            <person name="Pelaez A.I."/>
            <person name="Sanchez J."/>
            <person name="Ferrer M."/>
        </authorList>
    </citation>
    <scope>NUCLEOTIDE SEQUENCE</scope>
</reference>
<dbReference type="Pfam" id="PF00491">
    <property type="entry name" value="Arginase"/>
    <property type="match status" value="1"/>
</dbReference>
<organism evidence="3">
    <name type="scientific">mine drainage metagenome</name>
    <dbReference type="NCBI Taxonomy" id="410659"/>
    <lineage>
        <taxon>unclassified sequences</taxon>
        <taxon>metagenomes</taxon>
        <taxon>ecological metagenomes</taxon>
    </lineage>
</organism>
<dbReference type="GO" id="GO:0046872">
    <property type="term" value="F:metal ion binding"/>
    <property type="evidence" value="ECO:0007669"/>
    <property type="project" value="UniProtKB-KW"/>
</dbReference>
<evidence type="ECO:0000313" key="3">
    <source>
        <dbReference type="EMBL" id="EQD29986.1"/>
    </source>
</evidence>
<dbReference type="Gene3D" id="3.40.800.10">
    <property type="entry name" value="Ureohydrolase domain"/>
    <property type="match status" value="1"/>
</dbReference>
<dbReference type="PANTHER" id="PTHR11358">
    <property type="entry name" value="ARGINASE/AGMATINASE"/>
    <property type="match status" value="1"/>
</dbReference>
<dbReference type="AlphaFoldDB" id="T0Y4I3"/>
<accession>T0Y4I3</accession>
<keyword evidence="2 3" id="KW-0378">Hydrolase</keyword>
<dbReference type="SUPFAM" id="SSF52768">
    <property type="entry name" value="Arginase/deacetylase"/>
    <property type="match status" value="1"/>
</dbReference>
<dbReference type="GO" id="GO:0033389">
    <property type="term" value="P:putrescine biosynthetic process from arginine, via agmatine"/>
    <property type="evidence" value="ECO:0007669"/>
    <property type="project" value="TreeGrafter"/>
</dbReference>
<dbReference type="EMBL" id="AUZX01015066">
    <property type="protein sequence ID" value="EQD29986.1"/>
    <property type="molecule type" value="Genomic_DNA"/>
</dbReference>
<comment type="caution">
    <text evidence="3">The sequence shown here is derived from an EMBL/GenBank/DDBJ whole genome shotgun (WGS) entry which is preliminary data.</text>
</comment>
<evidence type="ECO:0000256" key="2">
    <source>
        <dbReference type="ARBA" id="ARBA00022801"/>
    </source>
</evidence>
<feature type="non-terminal residue" evidence="3">
    <location>
        <position position="154"/>
    </location>
</feature>
<proteinExistence type="predicted"/>
<dbReference type="PROSITE" id="PS51409">
    <property type="entry name" value="ARGINASE_2"/>
    <property type="match status" value="1"/>
</dbReference>
<dbReference type="EC" id="3.5.3.-" evidence="3"/>
<gene>
    <name evidence="3" type="ORF">B1A_20416</name>
</gene>
<dbReference type="InterPro" id="IPR023696">
    <property type="entry name" value="Ureohydrolase_dom_sf"/>
</dbReference>